<feature type="region of interest" description="Disordered" evidence="1">
    <location>
        <begin position="243"/>
        <end position="314"/>
    </location>
</feature>
<protein>
    <submittedName>
        <fullName evidence="2">Uncharacterized protein</fullName>
    </submittedName>
</protein>
<evidence type="ECO:0000256" key="1">
    <source>
        <dbReference type="SAM" id="MobiDB-lite"/>
    </source>
</evidence>
<dbReference type="Proteomes" id="UP000307440">
    <property type="component" value="Unassembled WGS sequence"/>
</dbReference>
<feature type="region of interest" description="Disordered" evidence="1">
    <location>
        <begin position="131"/>
        <end position="150"/>
    </location>
</feature>
<sequence length="314" mass="33957">MPTNIELAIADAMTMSSYQGPEPIPRIDHVLSAYIRIAGFSNICDAFSSGSADLTSPSTSPSDAAVISAFERALEKHPSPRSKMGSDGAKLVARVRRSYWRSVLLSTGSDDDELTQLLLASSHYRADSSLALLPRSTSPTSPPPPPPKSLRMCKRTGKPCTDACYRSASSTPKDGFEALLGRKNGVQGTPERRQIYLKPQGWVTLYPCPCCGSMVRAKEVLRVLDLEAGDEAEVARQEATDEMAATKAKVERRKARKANPKSTTDTAGEATRRKTKQIKRRTKVKANCVREGGASSSTVVAFDPASPSTSKLYM</sequence>
<keyword evidence="3" id="KW-1185">Reference proteome</keyword>
<proteinExistence type="predicted"/>
<evidence type="ECO:0000313" key="3">
    <source>
        <dbReference type="Proteomes" id="UP000307440"/>
    </source>
</evidence>
<reference evidence="2 3" key="1">
    <citation type="journal article" date="2019" name="Nat. Ecol. Evol.">
        <title>Megaphylogeny resolves global patterns of mushroom evolution.</title>
        <authorList>
            <person name="Varga T."/>
            <person name="Krizsan K."/>
            <person name="Foldi C."/>
            <person name="Dima B."/>
            <person name="Sanchez-Garcia M."/>
            <person name="Sanchez-Ramirez S."/>
            <person name="Szollosi G.J."/>
            <person name="Szarkandi J.G."/>
            <person name="Papp V."/>
            <person name="Albert L."/>
            <person name="Andreopoulos W."/>
            <person name="Angelini C."/>
            <person name="Antonin V."/>
            <person name="Barry K.W."/>
            <person name="Bougher N.L."/>
            <person name="Buchanan P."/>
            <person name="Buyck B."/>
            <person name="Bense V."/>
            <person name="Catcheside P."/>
            <person name="Chovatia M."/>
            <person name="Cooper J."/>
            <person name="Damon W."/>
            <person name="Desjardin D."/>
            <person name="Finy P."/>
            <person name="Geml J."/>
            <person name="Haridas S."/>
            <person name="Hughes K."/>
            <person name="Justo A."/>
            <person name="Karasinski D."/>
            <person name="Kautmanova I."/>
            <person name="Kiss B."/>
            <person name="Kocsube S."/>
            <person name="Kotiranta H."/>
            <person name="LaButti K.M."/>
            <person name="Lechner B.E."/>
            <person name="Liimatainen K."/>
            <person name="Lipzen A."/>
            <person name="Lukacs Z."/>
            <person name="Mihaltcheva S."/>
            <person name="Morgado L.N."/>
            <person name="Niskanen T."/>
            <person name="Noordeloos M.E."/>
            <person name="Ohm R.A."/>
            <person name="Ortiz-Santana B."/>
            <person name="Ovrebo C."/>
            <person name="Racz N."/>
            <person name="Riley R."/>
            <person name="Savchenko A."/>
            <person name="Shiryaev A."/>
            <person name="Soop K."/>
            <person name="Spirin V."/>
            <person name="Szebenyi C."/>
            <person name="Tomsovsky M."/>
            <person name="Tulloss R.E."/>
            <person name="Uehling J."/>
            <person name="Grigoriev I.V."/>
            <person name="Vagvolgyi C."/>
            <person name="Papp T."/>
            <person name="Martin F.M."/>
            <person name="Miettinen O."/>
            <person name="Hibbett D.S."/>
            <person name="Nagy L.G."/>
        </authorList>
    </citation>
    <scope>NUCLEOTIDE SEQUENCE [LARGE SCALE GENOMIC DNA]</scope>
    <source>
        <strain evidence="2 3">CBS 121175</strain>
    </source>
</reference>
<dbReference type="AlphaFoldDB" id="A0A5C3KRB1"/>
<feature type="compositionally biased region" description="Basic residues" evidence="1">
    <location>
        <begin position="273"/>
        <end position="284"/>
    </location>
</feature>
<name>A0A5C3KRB1_COPMA</name>
<dbReference type="EMBL" id="ML210229">
    <property type="protein sequence ID" value="TFK22944.1"/>
    <property type="molecule type" value="Genomic_DNA"/>
</dbReference>
<evidence type="ECO:0000313" key="2">
    <source>
        <dbReference type="EMBL" id="TFK22944.1"/>
    </source>
</evidence>
<dbReference type="OrthoDB" id="2984821at2759"/>
<feature type="compositionally biased region" description="Basic residues" evidence="1">
    <location>
        <begin position="250"/>
        <end position="259"/>
    </location>
</feature>
<organism evidence="2 3">
    <name type="scientific">Coprinopsis marcescibilis</name>
    <name type="common">Agaric fungus</name>
    <name type="synonym">Psathyrella marcescibilis</name>
    <dbReference type="NCBI Taxonomy" id="230819"/>
    <lineage>
        <taxon>Eukaryota</taxon>
        <taxon>Fungi</taxon>
        <taxon>Dikarya</taxon>
        <taxon>Basidiomycota</taxon>
        <taxon>Agaricomycotina</taxon>
        <taxon>Agaricomycetes</taxon>
        <taxon>Agaricomycetidae</taxon>
        <taxon>Agaricales</taxon>
        <taxon>Agaricineae</taxon>
        <taxon>Psathyrellaceae</taxon>
        <taxon>Coprinopsis</taxon>
    </lineage>
</organism>
<gene>
    <name evidence="2" type="ORF">FA15DRAFT_695420</name>
</gene>
<accession>A0A5C3KRB1</accession>